<feature type="transmembrane region" description="Helical" evidence="1">
    <location>
        <begin position="308"/>
        <end position="328"/>
    </location>
</feature>
<evidence type="ECO:0008006" key="4">
    <source>
        <dbReference type="Google" id="ProtNLM"/>
    </source>
</evidence>
<accession>A0A3G2R6L2</accession>
<gene>
    <name evidence="2" type="ORF">D2962_10660</name>
</gene>
<dbReference type="AlphaFoldDB" id="A0A3G2R6L2"/>
<feature type="transmembrane region" description="Helical" evidence="1">
    <location>
        <begin position="396"/>
        <end position="419"/>
    </location>
</feature>
<keyword evidence="1" id="KW-1133">Transmembrane helix</keyword>
<dbReference type="InterPro" id="IPR029063">
    <property type="entry name" value="SAM-dependent_MTases_sf"/>
</dbReference>
<evidence type="ECO:0000256" key="1">
    <source>
        <dbReference type="SAM" id="Phobius"/>
    </source>
</evidence>
<dbReference type="RefSeq" id="WP_122014960.1">
    <property type="nucleotide sequence ID" value="NZ_CP033169.1"/>
</dbReference>
<protein>
    <recommendedName>
        <fullName evidence="4">Methyltransferase domain-containing protein</fullName>
    </recommendedName>
</protein>
<feature type="transmembrane region" description="Helical" evidence="1">
    <location>
        <begin position="279"/>
        <end position="296"/>
    </location>
</feature>
<feature type="transmembrane region" description="Helical" evidence="1">
    <location>
        <begin position="340"/>
        <end position="358"/>
    </location>
</feature>
<evidence type="ECO:0000313" key="2">
    <source>
        <dbReference type="EMBL" id="AYO31005.1"/>
    </source>
</evidence>
<dbReference type="Proteomes" id="UP000280960">
    <property type="component" value="Chromosome"/>
</dbReference>
<name>A0A3G2R6L2_9FIRM</name>
<reference evidence="2 3" key="1">
    <citation type="submission" date="2018-10" db="EMBL/GenBank/DDBJ databases">
        <authorList>
            <person name="Zhang X."/>
        </authorList>
    </citation>
    <scope>NUCLEOTIDE SEQUENCE [LARGE SCALE GENOMIC DNA]</scope>
    <source>
        <strain evidence="2 3">SK-G1</strain>
    </source>
</reference>
<dbReference type="KEGG" id="bacg:D2962_10660"/>
<keyword evidence="1" id="KW-0812">Transmembrane</keyword>
<dbReference type="CDD" id="cd02440">
    <property type="entry name" value="AdoMet_MTases"/>
    <property type="match status" value="1"/>
</dbReference>
<dbReference type="EMBL" id="CP033169">
    <property type="protein sequence ID" value="AYO31005.1"/>
    <property type="molecule type" value="Genomic_DNA"/>
</dbReference>
<evidence type="ECO:0000313" key="3">
    <source>
        <dbReference type="Proteomes" id="UP000280960"/>
    </source>
</evidence>
<keyword evidence="3" id="KW-1185">Reference proteome</keyword>
<dbReference type="Pfam" id="PF01564">
    <property type="entry name" value="Spermine_synth"/>
    <property type="match status" value="1"/>
</dbReference>
<dbReference type="SUPFAM" id="SSF53335">
    <property type="entry name" value="S-adenosyl-L-methionine-dependent methyltransferases"/>
    <property type="match status" value="1"/>
</dbReference>
<feature type="transmembrane region" description="Helical" evidence="1">
    <location>
        <begin position="370"/>
        <end position="390"/>
    </location>
</feature>
<dbReference type="Gene3D" id="3.40.50.150">
    <property type="entry name" value="Vaccinia Virus protein VP39"/>
    <property type="match status" value="1"/>
</dbReference>
<proteinExistence type="predicted"/>
<keyword evidence="1" id="KW-0472">Membrane</keyword>
<sequence>MYRFNGDLKLVSGLKNSVGFLPYILQKNPKTLVIGPGGGRDILLALLAGSKDITAVEINKSSVDAVEKNSSFTGDLYNLPQVKTHIQDGRNFIERTKEKYDTVFLSLVMTQTASSGSLALNENYIYTEEAISKYLEHLTDNGQLVFAAHDEEDTRRIITTVLSVLKKKGIPYRDALHQIAIVADNNEQSHNHDPKHLHFPVIIIRNQPFIQDQSVQIIKTALQNKMEPVFIPHIVENMKLPLSKYKDVDDIIKSSASNAIPTTDDRPFFYDFSFGLPKAVYLVLLVVFFAIYKWIVPNYKKMDNRDKSLANYFFAIGIGFMALEIALIQKNILFLGHPSLSFLATVILLLVGCSIGSLTGKILEKKIKILPLVLSGIIVMVTILYKYAILTYIAQAIFVKIVILALILLPMGIMMGVFFPTGIRQMANTDLVPFM</sequence>
<organism evidence="2 3">
    <name type="scientific">Biomaibacter acetigenes</name>
    <dbReference type="NCBI Taxonomy" id="2316383"/>
    <lineage>
        <taxon>Bacteria</taxon>
        <taxon>Bacillati</taxon>
        <taxon>Bacillota</taxon>
        <taxon>Clostridia</taxon>
        <taxon>Thermosediminibacterales</taxon>
        <taxon>Tepidanaerobacteraceae</taxon>
        <taxon>Biomaibacter</taxon>
    </lineage>
</organism>